<evidence type="ECO:0000313" key="12">
    <source>
        <dbReference type="Proteomes" id="UP000595278"/>
    </source>
</evidence>
<feature type="transmembrane region" description="Helical" evidence="10">
    <location>
        <begin position="134"/>
        <end position="154"/>
    </location>
</feature>
<dbReference type="GO" id="GO:0005886">
    <property type="term" value="C:plasma membrane"/>
    <property type="evidence" value="ECO:0007669"/>
    <property type="project" value="UniProtKB-SubCell"/>
</dbReference>
<dbReference type="NCBIfam" id="TIGR00797">
    <property type="entry name" value="matE"/>
    <property type="match status" value="1"/>
</dbReference>
<dbReference type="InterPro" id="IPR002528">
    <property type="entry name" value="MATE_fam"/>
</dbReference>
<evidence type="ECO:0000256" key="9">
    <source>
        <dbReference type="ARBA" id="ARBA00031636"/>
    </source>
</evidence>
<comment type="subcellular location">
    <subcellularLocation>
        <location evidence="1">Cell inner membrane</location>
        <topology evidence="1">Multi-pass membrane protein</topology>
    </subcellularLocation>
</comment>
<keyword evidence="12" id="KW-1185">Reference proteome</keyword>
<feature type="transmembrane region" description="Helical" evidence="10">
    <location>
        <begin position="390"/>
        <end position="411"/>
    </location>
</feature>
<reference evidence="11 12" key="1">
    <citation type="submission" date="2021-01" db="EMBL/GenBank/DDBJ databases">
        <title>Entomomonas sp. F2A isolated from a house cricket (Acheta domesticus).</title>
        <authorList>
            <person name="Spergser J."/>
            <person name="Busse H.-J."/>
        </authorList>
    </citation>
    <scope>NUCLEOTIDE SEQUENCE [LARGE SCALE GENOMIC DNA]</scope>
    <source>
        <strain evidence="11 12">F2A</strain>
    </source>
</reference>
<keyword evidence="8 10" id="KW-0472">Membrane</keyword>
<keyword evidence="6 10" id="KW-1133">Transmembrane helix</keyword>
<feature type="transmembrane region" description="Helical" evidence="10">
    <location>
        <begin position="242"/>
        <end position="268"/>
    </location>
</feature>
<dbReference type="AlphaFoldDB" id="A0A974NG68"/>
<dbReference type="GO" id="GO:0042910">
    <property type="term" value="F:xenobiotic transmembrane transporter activity"/>
    <property type="evidence" value="ECO:0007669"/>
    <property type="project" value="InterPro"/>
</dbReference>
<proteinExistence type="predicted"/>
<feature type="transmembrane region" description="Helical" evidence="10">
    <location>
        <begin position="199"/>
        <end position="221"/>
    </location>
</feature>
<evidence type="ECO:0000256" key="6">
    <source>
        <dbReference type="ARBA" id="ARBA00022989"/>
    </source>
</evidence>
<dbReference type="Proteomes" id="UP000595278">
    <property type="component" value="Chromosome"/>
</dbReference>
<feature type="transmembrane region" description="Helical" evidence="10">
    <location>
        <begin position="166"/>
        <end position="187"/>
    </location>
</feature>
<evidence type="ECO:0000256" key="3">
    <source>
        <dbReference type="ARBA" id="ARBA00022449"/>
    </source>
</evidence>
<feature type="transmembrane region" description="Helical" evidence="10">
    <location>
        <begin position="322"/>
        <end position="340"/>
    </location>
</feature>
<organism evidence="11 12">
    <name type="scientific">Entomomonas asaccharolytica</name>
    <dbReference type="NCBI Taxonomy" id="2785331"/>
    <lineage>
        <taxon>Bacteria</taxon>
        <taxon>Pseudomonadati</taxon>
        <taxon>Pseudomonadota</taxon>
        <taxon>Gammaproteobacteria</taxon>
        <taxon>Pseudomonadales</taxon>
        <taxon>Pseudomonadaceae</taxon>
        <taxon>Entomomonas</taxon>
    </lineage>
</organism>
<dbReference type="GO" id="GO:0015297">
    <property type="term" value="F:antiporter activity"/>
    <property type="evidence" value="ECO:0007669"/>
    <property type="project" value="UniProtKB-KW"/>
</dbReference>
<evidence type="ECO:0000256" key="4">
    <source>
        <dbReference type="ARBA" id="ARBA00022475"/>
    </source>
</evidence>
<keyword evidence="4" id="KW-1003">Cell membrane</keyword>
<dbReference type="InterPro" id="IPR048279">
    <property type="entry name" value="MdtK-like"/>
</dbReference>
<evidence type="ECO:0000256" key="2">
    <source>
        <dbReference type="ARBA" id="ARBA00022448"/>
    </source>
</evidence>
<evidence type="ECO:0000256" key="1">
    <source>
        <dbReference type="ARBA" id="ARBA00004429"/>
    </source>
</evidence>
<dbReference type="PANTHER" id="PTHR43298">
    <property type="entry name" value="MULTIDRUG RESISTANCE PROTEIN NORM-RELATED"/>
    <property type="match status" value="1"/>
</dbReference>
<feature type="transmembrane region" description="Helical" evidence="10">
    <location>
        <begin position="280"/>
        <end position="301"/>
    </location>
</feature>
<name>A0A974NG68_9GAMM</name>
<dbReference type="PANTHER" id="PTHR43298:SF2">
    <property type="entry name" value="FMN_FAD EXPORTER YEEO-RELATED"/>
    <property type="match status" value="1"/>
</dbReference>
<feature type="transmembrane region" description="Helical" evidence="10">
    <location>
        <begin position="352"/>
        <end position="370"/>
    </location>
</feature>
<evidence type="ECO:0000256" key="8">
    <source>
        <dbReference type="ARBA" id="ARBA00023136"/>
    </source>
</evidence>
<feature type="transmembrane region" description="Helical" evidence="10">
    <location>
        <begin position="58"/>
        <end position="77"/>
    </location>
</feature>
<dbReference type="KEGG" id="eaz:JHT90_02180"/>
<accession>A0A974NG68</accession>
<dbReference type="GO" id="GO:0006811">
    <property type="term" value="P:monoatomic ion transport"/>
    <property type="evidence" value="ECO:0007669"/>
    <property type="project" value="UniProtKB-KW"/>
</dbReference>
<keyword evidence="7" id="KW-0406">Ion transport</keyword>
<keyword evidence="3" id="KW-0050">Antiport</keyword>
<feature type="transmembrane region" description="Helical" evidence="10">
    <location>
        <begin position="423"/>
        <end position="446"/>
    </location>
</feature>
<dbReference type="CDD" id="cd13131">
    <property type="entry name" value="MATE_NorM_like"/>
    <property type="match status" value="1"/>
</dbReference>
<keyword evidence="2" id="KW-0813">Transport</keyword>
<feature type="transmembrane region" description="Helical" evidence="10">
    <location>
        <begin position="97"/>
        <end position="122"/>
    </location>
</feature>
<evidence type="ECO:0000313" key="11">
    <source>
        <dbReference type="EMBL" id="QQP86083.1"/>
    </source>
</evidence>
<sequence>MQAMSKRQFIPEVKALFGLTMPILIAQLAYTSMGFVDAIMAGHFSKHDLAAIALGNSIWVPIYLLMTGVILATTPKVANLFGARNNKEIGPLLRQSLWMAALVVVVVIALLVSAHPLLLVMGATEDTAALTMKFIYGIAGGMPAIAFYQVFRCLSDGISRPRPSMVLGVIGLILNIPVNYVLVFGKLGFPAMGGAGCGIASASVMWFMFFGFLWWVSYGPAYKECEIFKRFDMPDWKAIGDLLRVGVPIGIAVFTEASIFSIIALLIAKLGDDIIAGHMIALNFSSLVFMVPLSISIAITVRVGQAMGRKDPIAARFSAHTGILLAFLLSCVSTVLMWIFKEYVAGFYTTDKAVLILASHLIIFAAIYQLPDAIQVTCAGALRGYQDTGIIMLITLMSYWVIAMPIGYTLGLTNYWGEPSGPVGFWISLIIGLAFASVMLGARFVYQSRYQISKSVVANG</sequence>
<dbReference type="InterPro" id="IPR050222">
    <property type="entry name" value="MATE_MdtK"/>
</dbReference>
<evidence type="ECO:0000256" key="7">
    <source>
        <dbReference type="ARBA" id="ARBA00023065"/>
    </source>
</evidence>
<dbReference type="EMBL" id="CP067393">
    <property type="protein sequence ID" value="QQP86083.1"/>
    <property type="molecule type" value="Genomic_DNA"/>
</dbReference>
<evidence type="ECO:0000256" key="5">
    <source>
        <dbReference type="ARBA" id="ARBA00022692"/>
    </source>
</evidence>
<keyword evidence="5 10" id="KW-0812">Transmembrane</keyword>
<protein>
    <recommendedName>
        <fullName evidence="9">Multidrug-efflux transporter</fullName>
    </recommendedName>
</protein>
<evidence type="ECO:0000256" key="10">
    <source>
        <dbReference type="SAM" id="Phobius"/>
    </source>
</evidence>
<dbReference type="PIRSF" id="PIRSF006603">
    <property type="entry name" value="DinF"/>
    <property type="match status" value="1"/>
</dbReference>
<gene>
    <name evidence="11" type="ORF">JHT90_02180</name>
</gene>
<dbReference type="Pfam" id="PF01554">
    <property type="entry name" value="MatE"/>
    <property type="match status" value="2"/>
</dbReference>